<dbReference type="KEGG" id="wma:WM2015_1702"/>
<keyword evidence="2" id="KW-1185">Reference proteome</keyword>
<dbReference type="Gene3D" id="1.10.287.480">
    <property type="entry name" value="helix hairpin bin"/>
    <property type="match status" value="1"/>
</dbReference>
<dbReference type="GO" id="GO:0044183">
    <property type="term" value="F:protein folding chaperone"/>
    <property type="evidence" value="ECO:0007669"/>
    <property type="project" value="TreeGrafter"/>
</dbReference>
<dbReference type="InterPro" id="IPR016154">
    <property type="entry name" value="Heat_shock_Hsp33_C"/>
</dbReference>
<evidence type="ECO:0000313" key="1">
    <source>
        <dbReference type="EMBL" id="AKS42072.1"/>
    </source>
</evidence>
<dbReference type="GO" id="GO:0005737">
    <property type="term" value="C:cytoplasm"/>
    <property type="evidence" value="ECO:0007669"/>
    <property type="project" value="InterPro"/>
</dbReference>
<dbReference type="SUPFAM" id="SSF118352">
    <property type="entry name" value="HSP33 redox switch-like"/>
    <property type="match status" value="1"/>
</dbReference>
<dbReference type="Pfam" id="PF01430">
    <property type="entry name" value="HSP33"/>
    <property type="match status" value="1"/>
</dbReference>
<reference evidence="2" key="1">
    <citation type="submission" date="2015-07" db="EMBL/GenBank/DDBJ databases">
        <authorList>
            <person name="Kim K.M."/>
        </authorList>
    </citation>
    <scope>NUCLEOTIDE SEQUENCE [LARGE SCALE GENOMIC DNA]</scope>
    <source>
        <strain evidence="2">KCTC 42284</strain>
    </source>
</reference>
<dbReference type="PANTHER" id="PTHR30111">
    <property type="entry name" value="33 KDA CHAPERONIN"/>
    <property type="match status" value="1"/>
</dbReference>
<dbReference type="EMBL" id="CP012154">
    <property type="protein sequence ID" value="AKS42072.1"/>
    <property type="molecule type" value="Genomic_DNA"/>
</dbReference>
<dbReference type="InterPro" id="IPR016153">
    <property type="entry name" value="Heat_shock_Hsp33_N"/>
</dbReference>
<dbReference type="InterPro" id="IPR000397">
    <property type="entry name" value="Heat_shock_Hsp33"/>
</dbReference>
<protein>
    <submittedName>
        <fullName evidence="1">33 kDa chaperonin</fullName>
    </submittedName>
</protein>
<organism evidence="1 2">
    <name type="scientific">Wenzhouxiangella marina</name>
    <dbReference type="NCBI Taxonomy" id="1579979"/>
    <lineage>
        <taxon>Bacteria</taxon>
        <taxon>Pseudomonadati</taxon>
        <taxon>Pseudomonadota</taxon>
        <taxon>Gammaproteobacteria</taxon>
        <taxon>Chromatiales</taxon>
        <taxon>Wenzhouxiangellaceae</taxon>
        <taxon>Wenzhouxiangella</taxon>
    </lineage>
</organism>
<dbReference type="OrthoDB" id="9793753at2"/>
<dbReference type="Proteomes" id="UP000066624">
    <property type="component" value="Chromosome"/>
</dbReference>
<gene>
    <name evidence="1" type="ORF">WM2015_1702</name>
</gene>
<dbReference type="GO" id="GO:0051082">
    <property type="term" value="F:unfolded protein binding"/>
    <property type="evidence" value="ECO:0007669"/>
    <property type="project" value="InterPro"/>
</dbReference>
<dbReference type="Gene3D" id="3.55.30.10">
    <property type="entry name" value="Hsp33 domain"/>
    <property type="match status" value="1"/>
</dbReference>
<dbReference type="PIRSF" id="PIRSF005261">
    <property type="entry name" value="Heat_shock_Hsp33"/>
    <property type="match status" value="1"/>
</dbReference>
<accession>A0A0K0XWR4</accession>
<dbReference type="AlphaFoldDB" id="A0A0K0XWR4"/>
<dbReference type="InterPro" id="IPR023212">
    <property type="entry name" value="Hsp33_helix_hairpin_bin_dom_sf"/>
</dbReference>
<dbReference type="Gene3D" id="3.90.1280.10">
    <property type="entry name" value="HSP33 redox switch-like"/>
    <property type="match status" value="1"/>
</dbReference>
<dbReference type="RefSeq" id="WP_156201017.1">
    <property type="nucleotide sequence ID" value="NZ_CP012154.1"/>
</dbReference>
<dbReference type="STRING" id="1579979.WM2015_1702"/>
<sequence>MQDTKDQLQRLMFEEINARCVRVHLCEVLKEAIGSDRYPASVEQLLAEGLLVAGLLSSGLKFEGRISLQLQSSGPLKFLLADCTDDGGMRCVARLAEDALLPESRDALWQSLRQGGILTLTLEPTQAGERWQGIVPLEGRDLAEALESYFERSEQLATRLRLAVDGTQGSALMIQKMPGEGSDEDGWNRLEHLVGTVGDRELLDVADERLFHRLFHAEERRQFPARPLRFHCPCSRARVERVLIGLGAEEIRSMVEAAETVEVQCEFCGKSYAFDPVQLAVLMDEAPTAESRTLH</sequence>
<dbReference type="CDD" id="cd00498">
    <property type="entry name" value="Hsp33"/>
    <property type="match status" value="1"/>
</dbReference>
<proteinExistence type="predicted"/>
<dbReference type="GO" id="GO:0042026">
    <property type="term" value="P:protein refolding"/>
    <property type="evidence" value="ECO:0007669"/>
    <property type="project" value="TreeGrafter"/>
</dbReference>
<name>A0A0K0XWR4_9GAMM</name>
<dbReference type="SUPFAM" id="SSF64397">
    <property type="entry name" value="Hsp33 domain"/>
    <property type="match status" value="1"/>
</dbReference>
<dbReference type="PANTHER" id="PTHR30111:SF1">
    <property type="entry name" value="33 KDA CHAPERONIN"/>
    <property type="match status" value="1"/>
</dbReference>
<evidence type="ECO:0000313" key="2">
    <source>
        <dbReference type="Proteomes" id="UP000066624"/>
    </source>
</evidence>